<dbReference type="EMBL" id="NCKU01005974">
    <property type="protein sequence ID" value="RWS03970.1"/>
    <property type="molecule type" value="Genomic_DNA"/>
</dbReference>
<reference evidence="4" key="2">
    <citation type="submission" date="2018-11" db="EMBL/GenBank/DDBJ databases">
        <title>Trombidioid mite genomics.</title>
        <authorList>
            <person name="Dong X."/>
        </authorList>
    </citation>
    <scope>NUCLEOTIDE SEQUENCE</scope>
    <source>
        <strain evidence="4">UoL-WK</strain>
    </source>
</reference>
<dbReference type="STRING" id="1965070.A0A3S4QJA3"/>
<reference evidence="4 6" key="1">
    <citation type="journal article" date="2018" name="Gigascience">
        <title>Genomes of trombidid mites reveal novel predicted allergens and laterally-transferred genes associated with secondary metabolism.</title>
        <authorList>
            <person name="Dong X."/>
            <person name="Chaisiri K."/>
            <person name="Xia D."/>
            <person name="Armstrong S.D."/>
            <person name="Fang Y."/>
            <person name="Donnelly M.J."/>
            <person name="Kadowaki T."/>
            <person name="McGarry J.W."/>
            <person name="Darby A.C."/>
            <person name="Makepeace B.L."/>
        </authorList>
    </citation>
    <scope>NUCLEOTIDE SEQUENCE [LARGE SCALE GENOMIC DNA]</scope>
    <source>
        <strain evidence="4">UoL-WK</strain>
    </source>
</reference>
<dbReference type="OrthoDB" id="41532at2759"/>
<evidence type="ECO:0000313" key="6">
    <source>
        <dbReference type="Proteomes" id="UP000285301"/>
    </source>
</evidence>
<dbReference type="Proteomes" id="UP000285301">
    <property type="component" value="Unassembled WGS sequence"/>
</dbReference>
<dbReference type="InterPro" id="IPR016181">
    <property type="entry name" value="Acyl_CoA_acyltransferase"/>
</dbReference>
<dbReference type="EMBL" id="NCKU01005968">
    <property type="protein sequence ID" value="RWS03979.1"/>
    <property type="molecule type" value="Genomic_DNA"/>
</dbReference>
<accession>A0A3S4QJA3</accession>
<dbReference type="Gene3D" id="3.40.630.30">
    <property type="match status" value="1"/>
</dbReference>
<keyword evidence="6" id="KW-1185">Reference proteome</keyword>
<dbReference type="InterPro" id="IPR000182">
    <property type="entry name" value="GNAT_dom"/>
</dbReference>
<dbReference type="Pfam" id="PF00583">
    <property type="entry name" value="Acetyltransf_1"/>
    <property type="match status" value="1"/>
</dbReference>
<evidence type="ECO:0000313" key="5">
    <source>
        <dbReference type="EMBL" id="RWS04188.1"/>
    </source>
</evidence>
<dbReference type="GO" id="GO:0008080">
    <property type="term" value="F:N-acetyltransferase activity"/>
    <property type="evidence" value="ECO:0007669"/>
    <property type="project" value="TreeGrafter"/>
</dbReference>
<evidence type="ECO:0000313" key="3">
    <source>
        <dbReference type="EMBL" id="RWS03979.1"/>
    </source>
</evidence>
<dbReference type="SUPFAM" id="SSF55729">
    <property type="entry name" value="Acyl-CoA N-acyltransferases (Nat)"/>
    <property type="match status" value="1"/>
</dbReference>
<name>A0A3S4QJA3_9ACAR</name>
<protein>
    <recommendedName>
        <fullName evidence="1">N-acetyltransferase domain-containing protein</fullName>
    </recommendedName>
</protein>
<dbReference type="PANTHER" id="PTHR20905">
    <property type="entry name" value="N-ACETYLTRANSFERASE-RELATED"/>
    <property type="match status" value="1"/>
</dbReference>
<feature type="domain" description="N-acetyltransferase" evidence="1">
    <location>
        <begin position="124"/>
        <end position="172"/>
    </location>
</feature>
<evidence type="ECO:0000313" key="4">
    <source>
        <dbReference type="EMBL" id="RWS04184.1"/>
    </source>
</evidence>
<dbReference type="AlphaFoldDB" id="A0A3S4QJA3"/>
<gene>
    <name evidence="5" type="ORF">B4U79_16436</name>
    <name evidence="4" type="ORF">B4U79_16437</name>
    <name evidence="3" type="ORF">B4U79_16461</name>
    <name evidence="2" type="ORF">B4U79_16462</name>
</gene>
<proteinExistence type="predicted"/>
<evidence type="ECO:0000313" key="2">
    <source>
        <dbReference type="EMBL" id="RWS03970.1"/>
    </source>
</evidence>
<dbReference type="PANTHER" id="PTHR20905:SF1">
    <property type="entry name" value="AT07410P-RELATED"/>
    <property type="match status" value="1"/>
</dbReference>
<dbReference type="EMBL" id="NCKU01005768">
    <property type="protein sequence ID" value="RWS04184.1"/>
    <property type="molecule type" value="Genomic_DNA"/>
</dbReference>
<comment type="caution">
    <text evidence="4">The sequence shown here is derived from an EMBL/GenBank/DDBJ whole genome shotgun (WGS) entry which is preliminary data.</text>
</comment>
<dbReference type="CDD" id="cd04301">
    <property type="entry name" value="NAT_SF"/>
    <property type="match status" value="1"/>
</dbReference>
<evidence type="ECO:0000259" key="1">
    <source>
        <dbReference type="Pfam" id="PF00583"/>
    </source>
</evidence>
<sequence length="227" mass="26281">MNERYYIRKLTADDVEEVANLSAKIFLERQTLAKATNIPFDDYFKHMRKVLYESIVNEPLSYVCEDQTLTKGKQIIGFRFCKTLSLKREKFNDARLAPILALTDKMLKEWLRQHPEVANSEKKQQKILFFEGLGVKSGYERMGIATKLCLAALKQAKSLGYEMVLAIAVAEASQNIFANKLNFKEVYTLESIDFEFGGRRPYYGINELKTFKCFELELNRFSSFSCN</sequence>
<organism evidence="4 6">
    <name type="scientific">Dinothrombium tinctorium</name>
    <dbReference type="NCBI Taxonomy" id="1965070"/>
    <lineage>
        <taxon>Eukaryota</taxon>
        <taxon>Metazoa</taxon>
        <taxon>Ecdysozoa</taxon>
        <taxon>Arthropoda</taxon>
        <taxon>Chelicerata</taxon>
        <taxon>Arachnida</taxon>
        <taxon>Acari</taxon>
        <taxon>Acariformes</taxon>
        <taxon>Trombidiformes</taxon>
        <taxon>Prostigmata</taxon>
        <taxon>Anystina</taxon>
        <taxon>Parasitengona</taxon>
        <taxon>Trombidioidea</taxon>
        <taxon>Trombidiidae</taxon>
        <taxon>Dinothrombium</taxon>
    </lineage>
</organism>
<dbReference type="EMBL" id="NCKU01005765">
    <property type="protein sequence ID" value="RWS04188.1"/>
    <property type="molecule type" value="Genomic_DNA"/>
</dbReference>